<evidence type="ECO:0000313" key="2">
    <source>
        <dbReference type="Proteomes" id="UP000001423"/>
    </source>
</evidence>
<dbReference type="EMBL" id="BX548175">
    <property type="protein sequence ID" value="CAE20626.1"/>
    <property type="molecule type" value="Genomic_DNA"/>
</dbReference>
<organism evidence="1 2">
    <name type="scientific">Prochlorococcus marinus (strain MIT 9313)</name>
    <dbReference type="NCBI Taxonomy" id="74547"/>
    <lineage>
        <taxon>Bacteria</taxon>
        <taxon>Bacillati</taxon>
        <taxon>Cyanobacteriota</taxon>
        <taxon>Cyanophyceae</taxon>
        <taxon>Synechococcales</taxon>
        <taxon>Prochlorococcaceae</taxon>
        <taxon>Prochlorococcus</taxon>
    </lineage>
</organism>
<proteinExistence type="predicted"/>
<dbReference type="Proteomes" id="UP000001423">
    <property type="component" value="Chromosome"/>
</dbReference>
<sequence>MSPGNAIQDIASNHRSNIIQRSLTWVSAEKKLPIAENIKYHASSCTRIGGTKLKTLIRNQWIPAIMPKCRLKIFCSIRYTFANELIIRLKSFESKS</sequence>
<protein>
    <submittedName>
        <fullName evidence="1">Uncharacterized protein</fullName>
    </submittedName>
</protein>
<dbReference type="KEGG" id="pmt:PMT_0451"/>
<accession>Q7V8B0</accession>
<dbReference type="AlphaFoldDB" id="Q7V8B0"/>
<name>Q7V8B0_PROMM</name>
<reference evidence="1 2" key="1">
    <citation type="journal article" date="2003" name="Nature">
        <title>Genome divergence in two Prochlorococcus ecotypes reflects oceanic niche differentiation.</title>
        <authorList>
            <person name="Rocap G."/>
            <person name="Larimer F.W."/>
            <person name="Lamerdin J.E."/>
            <person name="Malfatti S."/>
            <person name="Chain P."/>
            <person name="Ahlgren N.A."/>
            <person name="Arellano A."/>
            <person name="Coleman M."/>
            <person name="Hauser L."/>
            <person name="Hess W.R."/>
            <person name="Johnson Z.I."/>
            <person name="Land M.L."/>
            <person name="Lindell D."/>
            <person name="Post A.F."/>
            <person name="Regala W."/>
            <person name="Shah M."/>
            <person name="Shaw S.L."/>
            <person name="Steglich C."/>
            <person name="Sullivan M.B."/>
            <person name="Ting C.S."/>
            <person name="Tolonen A."/>
            <person name="Webb E.A."/>
            <person name="Zinser E.R."/>
            <person name="Chisholm S.W."/>
        </authorList>
    </citation>
    <scope>NUCLEOTIDE SEQUENCE [LARGE SCALE GENOMIC DNA]</scope>
    <source>
        <strain evidence="2">MIT 9313</strain>
    </source>
</reference>
<keyword evidence="2" id="KW-1185">Reference proteome</keyword>
<dbReference type="HOGENOM" id="CLU_2357448_0_0_3"/>
<evidence type="ECO:0000313" key="1">
    <source>
        <dbReference type="EMBL" id="CAE20626.1"/>
    </source>
</evidence>
<gene>
    <name evidence="1" type="ordered locus">PMT_0451</name>
</gene>